<accession>A0A8J9SWA9</accession>
<gene>
    <name evidence="2" type="ORF">PTTT1_LOCUS23473</name>
</gene>
<proteinExistence type="predicted"/>
<dbReference type="EMBL" id="OU594960">
    <property type="protein sequence ID" value="CAG9283642.1"/>
    <property type="molecule type" value="Genomic_DNA"/>
</dbReference>
<sequence>MSDDDEESGRADISTFPRFDDKLAPPRPFLVPSFDGEIVEILPSEKANRKIRFDETVHICEIENRFAYGDYPADDEEGSYEIEIVDENDDEADFYLEIVDGEVYYVFETEDDISVEDDSYETEDEDDAESNDGPIQSLQLAIANMQIPDFDGDVCVMADNVEIEKVGEDDNGYSEDSLGESQHPTIEEINIKDTDEVIELEENNGEYEEKVASKIVSLSIHTKEEPLSSLDSSIRIPTAATPDINLKTDTLEARVQDEDLMNNTDAIEIFIGKKGPIAAAQLEEAGQSISGSDHEKANENNDTPISPQAGVAPGATASPLSSIRCPVLATPNHTPKRSIGADAPDSPVKGIPPASPVKSILRACPESPRKAPKKKPKAREVSTKREKTFTKTYVRAETFDGEHRVYSWAKPDWTQETKLKSTGLGDRIRNGGNLANPITFPKKKPANADLVEEEYEQVNKEELIRRIKDGHSAPGVKLPRYLRGQSKLKISVHGARIRDGGDLVKPVTMATTTKKSYEFQKPEWTQKKLNETEIGKKVKSGADMQQPVTMATTQKKYSWEKPSWTKQRSLRSLGSSDGEEAASEIEKKIYTWEKPRWAKEKVLGTTGKIRKIQDGGDIVKPITFPEGKGDGINQEVRPELVLRPSKKGIHARHGEKLERPITVLPDLAKCKHT</sequence>
<organism evidence="2">
    <name type="scientific">Phaeodactylum tricornutum</name>
    <name type="common">Diatom</name>
    <dbReference type="NCBI Taxonomy" id="2850"/>
    <lineage>
        <taxon>Eukaryota</taxon>
        <taxon>Sar</taxon>
        <taxon>Stramenopiles</taxon>
        <taxon>Ochrophyta</taxon>
        <taxon>Bacillariophyta</taxon>
        <taxon>Bacillariophyceae</taxon>
        <taxon>Bacillariophycidae</taxon>
        <taxon>Naviculales</taxon>
        <taxon>Phaeodactylaceae</taxon>
        <taxon>Phaeodactylum</taxon>
    </lineage>
</organism>
<evidence type="ECO:0000256" key="1">
    <source>
        <dbReference type="SAM" id="MobiDB-lite"/>
    </source>
</evidence>
<dbReference type="AlphaFoldDB" id="A0A8J9SWA9"/>
<feature type="region of interest" description="Disordered" evidence="1">
    <location>
        <begin position="285"/>
        <end position="358"/>
    </location>
</feature>
<feature type="region of interest" description="Disordered" evidence="1">
    <location>
        <begin position="111"/>
        <end position="133"/>
    </location>
</feature>
<protein>
    <submittedName>
        <fullName evidence="2">Uncharacterized protein</fullName>
    </submittedName>
</protein>
<name>A0A8J9SWA9_PHATR</name>
<feature type="compositionally biased region" description="Acidic residues" evidence="1">
    <location>
        <begin position="111"/>
        <end position="130"/>
    </location>
</feature>
<dbReference type="Proteomes" id="UP000836788">
    <property type="component" value="Chromosome 19"/>
</dbReference>
<evidence type="ECO:0000313" key="2">
    <source>
        <dbReference type="EMBL" id="CAG9283642.1"/>
    </source>
</evidence>
<reference evidence="2" key="1">
    <citation type="submission" date="2022-02" db="EMBL/GenBank/DDBJ databases">
        <authorList>
            <person name="Giguere J D."/>
        </authorList>
    </citation>
    <scope>NUCLEOTIDE SEQUENCE</scope>
    <source>
        <strain evidence="2">CCAP 1055/1</strain>
    </source>
</reference>